<keyword evidence="3" id="KW-1185">Reference proteome</keyword>
<proteinExistence type="predicted"/>
<protein>
    <submittedName>
        <fullName evidence="2">Uncharacterized protein</fullName>
    </submittedName>
</protein>
<accession>A0AAV4MPH0</accession>
<gene>
    <name evidence="2" type="ORF">CEXT_172251</name>
</gene>
<comment type="caution">
    <text evidence="2">The sequence shown here is derived from an EMBL/GenBank/DDBJ whole genome shotgun (WGS) entry which is preliminary data.</text>
</comment>
<evidence type="ECO:0000313" key="2">
    <source>
        <dbReference type="EMBL" id="GIX73911.1"/>
    </source>
</evidence>
<feature type="chain" id="PRO_5043450296" evidence="1">
    <location>
        <begin position="32"/>
        <end position="117"/>
    </location>
</feature>
<evidence type="ECO:0000256" key="1">
    <source>
        <dbReference type="SAM" id="SignalP"/>
    </source>
</evidence>
<reference evidence="2 3" key="1">
    <citation type="submission" date="2021-06" db="EMBL/GenBank/DDBJ databases">
        <title>Caerostris extrusa draft genome.</title>
        <authorList>
            <person name="Kono N."/>
            <person name="Arakawa K."/>
        </authorList>
    </citation>
    <scope>NUCLEOTIDE SEQUENCE [LARGE SCALE GENOMIC DNA]</scope>
</reference>
<dbReference type="AlphaFoldDB" id="A0AAV4MPH0"/>
<name>A0AAV4MPH0_CAEEX</name>
<dbReference type="EMBL" id="BPLR01002456">
    <property type="protein sequence ID" value="GIX73911.1"/>
    <property type="molecule type" value="Genomic_DNA"/>
</dbReference>
<keyword evidence="1" id="KW-0732">Signal</keyword>
<evidence type="ECO:0000313" key="3">
    <source>
        <dbReference type="Proteomes" id="UP001054945"/>
    </source>
</evidence>
<feature type="signal peptide" evidence="1">
    <location>
        <begin position="1"/>
        <end position="31"/>
    </location>
</feature>
<sequence>MEEQKWKKRGQTTRNLVFISWDLLWVEVTGWQPITTTHRISNWITNAENSNFLRSLTISFYSDGGIERGKKIRRPNHKIFLSFYPGMCCGWRSLWSRLGSNQFMKKKNLWPSSLIRL</sequence>
<dbReference type="Proteomes" id="UP001054945">
    <property type="component" value="Unassembled WGS sequence"/>
</dbReference>
<organism evidence="2 3">
    <name type="scientific">Caerostris extrusa</name>
    <name type="common">Bark spider</name>
    <name type="synonym">Caerostris bankana</name>
    <dbReference type="NCBI Taxonomy" id="172846"/>
    <lineage>
        <taxon>Eukaryota</taxon>
        <taxon>Metazoa</taxon>
        <taxon>Ecdysozoa</taxon>
        <taxon>Arthropoda</taxon>
        <taxon>Chelicerata</taxon>
        <taxon>Arachnida</taxon>
        <taxon>Araneae</taxon>
        <taxon>Araneomorphae</taxon>
        <taxon>Entelegynae</taxon>
        <taxon>Araneoidea</taxon>
        <taxon>Araneidae</taxon>
        <taxon>Caerostris</taxon>
    </lineage>
</organism>